<name>A0A9Q3C0Z2_9BASI</name>
<evidence type="ECO:0000313" key="3">
    <source>
        <dbReference type="Proteomes" id="UP000765509"/>
    </source>
</evidence>
<organism evidence="2 3">
    <name type="scientific">Austropuccinia psidii MF-1</name>
    <dbReference type="NCBI Taxonomy" id="1389203"/>
    <lineage>
        <taxon>Eukaryota</taxon>
        <taxon>Fungi</taxon>
        <taxon>Dikarya</taxon>
        <taxon>Basidiomycota</taxon>
        <taxon>Pucciniomycotina</taxon>
        <taxon>Pucciniomycetes</taxon>
        <taxon>Pucciniales</taxon>
        <taxon>Sphaerophragmiaceae</taxon>
        <taxon>Austropuccinia</taxon>
    </lineage>
</organism>
<proteinExistence type="predicted"/>
<keyword evidence="3" id="KW-1185">Reference proteome</keyword>
<protein>
    <submittedName>
        <fullName evidence="2">Uncharacterized protein</fullName>
    </submittedName>
</protein>
<dbReference type="AlphaFoldDB" id="A0A9Q3C0Z2"/>
<evidence type="ECO:0000256" key="1">
    <source>
        <dbReference type="SAM" id="MobiDB-lite"/>
    </source>
</evidence>
<gene>
    <name evidence="2" type="ORF">O181_016039</name>
</gene>
<accession>A0A9Q3C0Z2</accession>
<feature type="compositionally biased region" description="Low complexity" evidence="1">
    <location>
        <begin position="92"/>
        <end position="101"/>
    </location>
</feature>
<comment type="caution">
    <text evidence="2">The sequence shown here is derived from an EMBL/GenBank/DDBJ whole genome shotgun (WGS) entry which is preliminary data.</text>
</comment>
<dbReference type="Proteomes" id="UP000765509">
    <property type="component" value="Unassembled WGS sequence"/>
</dbReference>
<feature type="region of interest" description="Disordered" evidence="1">
    <location>
        <begin position="1"/>
        <end position="113"/>
    </location>
</feature>
<feature type="compositionally biased region" description="Polar residues" evidence="1">
    <location>
        <begin position="1"/>
        <end position="20"/>
    </location>
</feature>
<sequence>MPHKQTLQRPTPGPSGTQWSEDFFREPSQHNETPILGPIQSSKSPVPSHEPEPEVAPTQSTEEPFACPATPRSVIIIDNMPFGSSPEIPTASSSPGPSSPHSHNEAWQEFTDL</sequence>
<evidence type="ECO:0000313" key="2">
    <source>
        <dbReference type="EMBL" id="MBW0476324.1"/>
    </source>
</evidence>
<dbReference type="EMBL" id="AVOT02004425">
    <property type="protein sequence ID" value="MBW0476324.1"/>
    <property type="molecule type" value="Genomic_DNA"/>
</dbReference>
<reference evidence="2" key="1">
    <citation type="submission" date="2021-03" db="EMBL/GenBank/DDBJ databases">
        <title>Draft genome sequence of rust myrtle Austropuccinia psidii MF-1, a brazilian biotype.</title>
        <authorList>
            <person name="Quecine M.C."/>
            <person name="Pachon D.M.R."/>
            <person name="Bonatelli M.L."/>
            <person name="Correr F.H."/>
            <person name="Franceschini L.M."/>
            <person name="Leite T.F."/>
            <person name="Margarido G.R.A."/>
            <person name="Almeida C.A."/>
            <person name="Ferrarezi J.A."/>
            <person name="Labate C.A."/>
        </authorList>
    </citation>
    <scope>NUCLEOTIDE SEQUENCE</scope>
    <source>
        <strain evidence="2">MF-1</strain>
    </source>
</reference>